<dbReference type="SUPFAM" id="SSF54909">
    <property type="entry name" value="Dimeric alpha+beta barrel"/>
    <property type="match status" value="1"/>
</dbReference>
<evidence type="ECO:0000313" key="3">
    <source>
        <dbReference type="Proteomes" id="UP000507962"/>
    </source>
</evidence>
<evidence type="ECO:0000313" key="2">
    <source>
        <dbReference type="EMBL" id="VFQ43147.1"/>
    </source>
</evidence>
<dbReference type="PANTHER" id="PTHR37811">
    <property type="entry name" value="BLL5343 PROTEIN"/>
    <property type="match status" value="1"/>
</dbReference>
<dbReference type="EMBL" id="CAADHO010000001">
    <property type="protein sequence ID" value="VFQ43147.1"/>
    <property type="molecule type" value="Genomic_DNA"/>
</dbReference>
<dbReference type="Proteomes" id="UP000507962">
    <property type="component" value="Unassembled WGS sequence"/>
</dbReference>
<protein>
    <submittedName>
        <fullName evidence="2">Dimeric alpha-beta barrel</fullName>
    </submittedName>
</protein>
<dbReference type="Pfam" id="PF03992">
    <property type="entry name" value="ABM"/>
    <property type="match status" value="1"/>
</dbReference>
<feature type="domain" description="ABM" evidence="1">
    <location>
        <begin position="1"/>
        <end position="90"/>
    </location>
</feature>
<dbReference type="InterPro" id="IPR007138">
    <property type="entry name" value="ABM_dom"/>
</dbReference>
<dbReference type="Gene3D" id="3.30.70.100">
    <property type="match status" value="1"/>
</dbReference>
<dbReference type="InterPro" id="IPR052936">
    <property type="entry name" value="Jasmonate_Hydroxylase-like"/>
</dbReference>
<evidence type="ECO:0000259" key="1">
    <source>
        <dbReference type="PROSITE" id="PS51725"/>
    </source>
</evidence>
<reference evidence="2 3" key="1">
    <citation type="submission" date="2019-03" db="EMBL/GenBank/DDBJ databases">
        <authorList>
            <person name="Nijsse B."/>
        </authorList>
    </citation>
    <scope>NUCLEOTIDE SEQUENCE [LARGE SCALE GENOMIC DNA]</scope>
    <source>
        <strain evidence="2">Desulfoluna butyratoxydans MSL71</strain>
    </source>
</reference>
<proteinExistence type="predicted"/>
<gene>
    <name evidence="2" type="ORF">MSL71_7750</name>
</gene>
<dbReference type="PROSITE" id="PS51725">
    <property type="entry name" value="ABM"/>
    <property type="match status" value="1"/>
</dbReference>
<sequence length="114" mass="13129">MYAVMFEVTPKAEGKAEYLKIAAEIRGFLESRRGFISIERFASLNEEGKLLSLSFWESEAAIEAWRTMLDHRTAQKTGKESLFTSYRIRVAKVVRDYTHDKRDQAPTDSNHALL</sequence>
<dbReference type="RefSeq" id="WP_180137330.1">
    <property type="nucleotide sequence ID" value="NZ_CAADHO010000001.1"/>
</dbReference>
<accession>A0A4U8YIJ2</accession>
<name>A0A4U8YIJ2_9BACT</name>
<organism evidence="2 3">
    <name type="scientific">Desulfoluna butyratoxydans</name>
    <dbReference type="NCBI Taxonomy" id="231438"/>
    <lineage>
        <taxon>Bacteria</taxon>
        <taxon>Pseudomonadati</taxon>
        <taxon>Thermodesulfobacteriota</taxon>
        <taxon>Desulfobacteria</taxon>
        <taxon>Desulfobacterales</taxon>
        <taxon>Desulfolunaceae</taxon>
        <taxon>Desulfoluna</taxon>
    </lineage>
</organism>
<dbReference type="InterPro" id="IPR011008">
    <property type="entry name" value="Dimeric_a/b-barrel"/>
</dbReference>
<dbReference type="PANTHER" id="PTHR37811:SF2">
    <property type="entry name" value="ABM DOMAIN-CONTAINING PROTEIN"/>
    <property type="match status" value="1"/>
</dbReference>
<dbReference type="AlphaFoldDB" id="A0A4U8YIJ2"/>
<keyword evidence="3" id="KW-1185">Reference proteome</keyword>